<feature type="chain" id="PRO_5046938626" evidence="1">
    <location>
        <begin position="30"/>
        <end position="87"/>
    </location>
</feature>
<sequence>MSVCDHQRMINIILIIFVLLSNTTRRMDSIRVVESIRVMKEKLDYERLLQNQLPRGPVPPSDPSPCHNRLNPTFTKFNFPQDYIICP</sequence>
<evidence type="ECO:0000313" key="2">
    <source>
        <dbReference type="EMBL" id="MCD7451855.1"/>
    </source>
</evidence>
<dbReference type="Proteomes" id="UP000823775">
    <property type="component" value="Unassembled WGS sequence"/>
</dbReference>
<comment type="caution">
    <text evidence="2">The sequence shown here is derived from an EMBL/GenBank/DDBJ whole genome shotgun (WGS) entry which is preliminary data.</text>
</comment>
<evidence type="ECO:0000313" key="3">
    <source>
        <dbReference type="Proteomes" id="UP000823775"/>
    </source>
</evidence>
<gene>
    <name evidence="2" type="ORF">HAX54_013568</name>
</gene>
<dbReference type="EMBL" id="JACEIK010000182">
    <property type="protein sequence ID" value="MCD7451855.1"/>
    <property type="molecule type" value="Genomic_DNA"/>
</dbReference>
<accession>A0ABS8RYD7</accession>
<keyword evidence="1" id="KW-0732">Signal</keyword>
<proteinExistence type="predicted"/>
<organism evidence="2 3">
    <name type="scientific">Datura stramonium</name>
    <name type="common">Jimsonweed</name>
    <name type="synonym">Common thornapple</name>
    <dbReference type="NCBI Taxonomy" id="4076"/>
    <lineage>
        <taxon>Eukaryota</taxon>
        <taxon>Viridiplantae</taxon>
        <taxon>Streptophyta</taxon>
        <taxon>Embryophyta</taxon>
        <taxon>Tracheophyta</taxon>
        <taxon>Spermatophyta</taxon>
        <taxon>Magnoliopsida</taxon>
        <taxon>eudicotyledons</taxon>
        <taxon>Gunneridae</taxon>
        <taxon>Pentapetalae</taxon>
        <taxon>asterids</taxon>
        <taxon>lamiids</taxon>
        <taxon>Solanales</taxon>
        <taxon>Solanaceae</taxon>
        <taxon>Solanoideae</taxon>
        <taxon>Datureae</taxon>
        <taxon>Datura</taxon>
    </lineage>
</organism>
<evidence type="ECO:0000256" key="1">
    <source>
        <dbReference type="SAM" id="SignalP"/>
    </source>
</evidence>
<protein>
    <submittedName>
        <fullName evidence="2">Uncharacterized protein</fullName>
    </submittedName>
</protein>
<keyword evidence="3" id="KW-1185">Reference proteome</keyword>
<feature type="signal peptide" evidence="1">
    <location>
        <begin position="1"/>
        <end position="29"/>
    </location>
</feature>
<reference evidence="2 3" key="1">
    <citation type="journal article" date="2021" name="BMC Genomics">
        <title>Datura genome reveals duplications of psychoactive alkaloid biosynthetic genes and high mutation rate following tissue culture.</title>
        <authorList>
            <person name="Rajewski A."/>
            <person name="Carter-House D."/>
            <person name="Stajich J."/>
            <person name="Litt A."/>
        </authorList>
    </citation>
    <scope>NUCLEOTIDE SEQUENCE [LARGE SCALE GENOMIC DNA]</scope>
    <source>
        <strain evidence="2">AR-01</strain>
    </source>
</reference>
<name>A0ABS8RYD7_DATST</name>